<dbReference type="Proteomes" id="UP000016662">
    <property type="component" value="Unassembled WGS sequence"/>
</dbReference>
<evidence type="ECO:0000313" key="8">
    <source>
        <dbReference type="EMBL" id="ERJ87377.1"/>
    </source>
</evidence>
<feature type="binding site" evidence="7">
    <location>
        <position position="416"/>
    </location>
    <ligand>
        <name>hybrid [4Fe-2O-2S] cluster</name>
        <dbReference type="ChEBI" id="CHEBI:60519"/>
    </ligand>
</feature>
<dbReference type="InterPro" id="IPR016099">
    <property type="entry name" value="Prismane-like_a/b-sand"/>
</dbReference>
<feature type="binding site" evidence="7">
    <location>
        <position position="475"/>
    </location>
    <ligand>
        <name>hybrid [4Fe-2O-2S] cluster</name>
        <dbReference type="ChEBI" id="CHEBI:60519"/>
    </ligand>
</feature>
<proteinExistence type="inferred from homology"/>
<dbReference type="InterPro" id="IPR016100">
    <property type="entry name" value="Prismane_a-bundle"/>
</dbReference>
<evidence type="ECO:0000256" key="4">
    <source>
        <dbReference type="ARBA" id="ARBA00023002"/>
    </source>
</evidence>
<dbReference type="PANTHER" id="PTHR30109:SF0">
    <property type="entry name" value="HYDROXYLAMINE REDUCTASE"/>
    <property type="match status" value="1"/>
</dbReference>
<evidence type="ECO:0000313" key="9">
    <source>
        <dbReference type="Proteomes" id="UP000016662"/>
    </source>
</evidence>
<evidence type="ECO:0000256" key="2">
    <source>
        <dbReference type="ARBA" id="ARBA00022490"/>
    </source>
</evidence>
<dbReference type="PATRIC" id="fig|411473.3.peg.2814"/>
<dbReference type="PANTHER" id="PTHR30109">
    <property type="entry name" value="HYDROXYLAMINE REDUCTASE"/>
    <property type="match status" value="1"/>
</dbReference>
<keyword evidence="9" id="KW-1185">Reference proteome</keyword>
<dbReference type="NCBIfam" id="NF003658">
    <property type="entry name" value="PRK05290.1"/>
    <property type="match status" value="1"/>
</dbReference>
<comment type="cofactor">
    <cofactor evidence="7">
        <name>[4Fe-4S] cluster</name>
        <dbReference type="ChEBI" id="CHEBI:49883"/>
    </cofactor>
    <text evidence="7">Binds 1 [4Fe-4S] cluster.</text>
</comment>
<dbReference type="RefSeq" id="WP_021681661.1">
    <property type="nucleotide sequence ID" value="NZ_KI260360.1"/>
</dbReference>
<dbReference type="HOGENOM" id="CLU_038344_2_0_9"/>
<feature type="binding site" evidence="7">
    <location>
        <position position="7"/>
    </location>
    <ligand>
        <name>[4Fe-4S] cluster</name>
        <dbReference type="ChEBI" id="CHEBI:49883"/>
    </ligand>
</feature>
<dbReference type="Pfam" id="PF03063">
    <property type="entry name" value="Prismane"/>
    <property type="match status" value="1"/>
</dbReference>
<dbReference type="GO" id="GO:0005737">
    <property type="term" value="C:cytoplasm"/>
    <property type="evidence" value="ECO:0007669"/>
    <property type="project" value="UniProtKB-SubCell"/>
</dbReference>
<dbReference type="InterPro" id="IPR011254">
    <property type="entry name" value="Prismane-like_sf"/>
</dbReference>
<keyword evidence="2 7" id="KW-0963">Cytoplasm</keyword>
<feature type="binding site" evidence="7">
    <location>
        <position position="10"/>
    </location>
    <ligand>
        <name>[4Fe-4S] cluster</name>
        <dbReference type="ChEBI" id="CHEBI:49883"/>
    </ligand>
</feature>
<dbReference type="Gene3D" id="1.20.1270.20">
    <property type="match status" value="2"/>
</dbReference>
<evidence type="ECO:0000256" key="1">
    <source>
        <dbReference type="ARBA" id="ARBA00022485"/>
    </source>
</evidence>
<comment type="similarity">
    <text evidence="7">Belongs to the HCP family.</text>
</comment>
<evidence type="ECO:0000256" key="5">
    <source>
        <dbReference type="ARBA" id="ARBA00023004"/>
    </source>
</evidence>
<keyword evidence="6 7" id="KW-0411">Iron-sulfur</keyword>
<name>U2K530_9FIRM</name>
<dbReference type="GO" id="GO:0051539">
    <property type="term" value="F:4 iron, 4 sulfur cluster binding"/>
    <property type="evidence" value="ECO:0007669"/>
    <property type="project" value="UniProtKB-KW"/>
</dbReference>
<reference evidence="8 9" key="1">
    <citation type="submission" date="2013-07" db="EMBL/GenBank/DDBJ databases">
        <authorList>
            <person name="Weinstock G."/>
            <person name="Sodergren E."/>
            <person name="Wylie T."/>
            <person name="Fulton L."/>
            <person name="Fulton R."/>
            <person name="Fronick C."/>
            <person name="O'Laughlin M."/>
            <person name="Godfrey J."/>
            <person name="Miner T."/>
            <person name="Herter B."/>
            <person name="Appelbaum E."/>
            <person name="Cordes M."/>
            <person name="Lek S."/>
            <person name="Wollam A."/>
            <person name="Pepin K.H."/>
            <person name="Palsikar V.B."/>
            <person name="Mitreva M."/>
            <person name="Wilson R.K."/>
        </authorList>
    </citation>
    <scope>NUCLEOTIDE SEQUENCE [LARGE SCALE GENOMIC DNA]</scope>
    <source>
        <strain evidence="8 9">ATCC 27760</strain>
    </source>
</reference>
<dbReference type="EC" id="1.7.99.1" evidence="7"/>
<comment type="cofactor">
    <cofactor evidence="7">
        <name>hybrid [4Fe-2O-2S] cluster</name>
        <dbReference type="ChEBI" id="CHEBI:60519"/>
    </cofactor>
    <text evidence="7">Binds 1 hybrid [4Fe-2O-2S] cluster.</text>
</comment>
<organism evidence="8 9">
    <name type="scientific">Ruminococcus callidus ATCC 27760</name>
    <dbReference type="NCBI Taxonomy" id="411473"/>
    <lineage>
        <taxon>Bacteria</taxon>
        <taxon>Bacillati</taxon>
        <taxon>Bacillota</taxon>
        <taxon>Clostridia</taxon>
        <taxon>Eubacteriales</taxon>
        <taxon>Oscillospiraceae</taxon>
        <taxon>Ruminococcus</taxon>
    </lineage>
</organism>
<dbReference type="GO" id="GO:0046872">
    <property type="term" value="F:metal ion binding"/>
    <property type="evidence" value="ECO:0007669"/>
    <property type="project" value="UniProtKB-KW"/>
</dbReference>
<comment type="subcellular location">
    <subcellularLocation>
        <location evidence="7">Cytoplasm</location>
    </subcellularLocation>
</comment>
<feature type="binding site" evidence="7">
    <location>
        <position position="441"/>
    </location>
    <ligand>
        <name>hybrid [4Fe-2O-2S] cluster</name>
        <dbReference type="ChEBI" id="CHEBI:60519"/>
    </ligand>
</feature>
<gene>
    <name evidence="7" type="primary">hcp</name>
    <name evidence="8" type="ORF">RUMCAL_03351</name>
</gene>
<keyword evidence="5 7" id="KW-0408">Iron</keyword>
<accession>U2K530</accession>
<dbReference type="STRING" id="411473.RUMCAL_03351"/>
<feature type="binding site" evidence="7">
    <location>
        <position position="477"/>
    </location>
    <ligand>
        <name>hybrid [4Fe-2O-2S] cluster</name>
        <dbReference type="ChEBI" id="CHEBI:60519"/>
    </ligand>
</feature>
<feature type="binding site" evidence="7">
    <location>
        <position position="294"/>
    </location>
    <ligand>
        <name>hybrid [4Fe-2O-2S] cluster</name>
        <dbReference type="ChEBI" id="CHEBI:60519"/>
    </ligand>
</feature>
<dbReference type="GO" id="GO:0050418">
    <property type="term" value="F:hydroxylamine reductase activity"/>
    <property type="evidence" value="ECO:0007669"/>
    <property type="project" value="UniProtKB-UniRule"/>
</dbReference>
<keyword evidence="4 7" id="KW-0560">Oxidoreductase</keyword>
<comment type="function">
    <text evidence="7">Catalyzes the reduction of hydroxylamine to form NH(3) and H(2)O.</text>
</comment>
<dbReference type="InterPro" id="IPR004137">
    <property type="entry name" value="HCP/CODH"/>
</dbReference>
<dbReference type="eggNOG" id="COG1151">
    <property type="taxonomic scope" value="Bacteria"/>
</dbReference>
<feature type="binding site" evidence="7">
    <location>
        <position position="250"/>
    </location>
    <ligand>
        <name>hybrid [4Fe-2O-2S] cluster</name>
        <dbReference type="ChEBI" id="CHEBI:60519"/>
    </ligand>
</feature>
<feature type="binding site" description="via persulfide group" evidence="7">
    <location>
        <position position="388"/>
    </location>
    <ligand>
        <name>hybrid [4Fe-2O-2S] cluster</name>
        <dbReference type="ChEBI" id="CHEBI:60519"/>
    </ligand>
</feature>
<feature type="binding site" evidence="7">
    <location>
        <position position="26"/>
    </location>
    <ligand>
        <name>[4Fe-4S] cluster</name>
        <dbReference type="ChEBI" id="CHEBI:49883"/>
    </ligand>
</feature>
<sequence length="532" mass="58350">MEQKMFCYQCEQTVGCTACTGAAGVCGKKAGTAKLQDELTGALIGLARAVDGNEDLVTEKTDALMIESLFMTLTNVNFDDSRIQAQIDRVHREQGRMIPRCAVCASPCGRNEDYNMEQLWQAEENIRSLKSLLLFGLRGMAAYAYHAMVLGYTDNTVNQFFYEALMQIGLDLTMEELLPEVLKLGEVNLRCMALLDRANTETYGTPEPTKVSMQIDAGPFIVVTGHDLKDLQLLLEQTKDKGIAVYTHGEMLPAHAYPKLKAYPHLKGNFGTAWQNQQKEFDAIPAPVLFTTNCLMPPKPSYADRVFTTEAVGFPEMVHIGKDKDFTPVIEKALELGGYTAPQQQTGINGGTELTTGFGHGAVLSVADKVVNAVKAGKIRHFFLVGGCDGAKAGRNYYTEFVKQTPPDTIVLTLACGKYRFHDLDLGTIDGLPRIMDMGQCNDAYSAIQVAVALAEAFGCGVNELPLSYVLSWYEQKAVCILLTLLHLGIRNIRLGPSLPAFLSPDVLQYLVDSYGITPITTPEQDLAELLQ</sequence>
<dbReference type="NCBIfam" id="TIGR01703">
    <property type="entry name" value="hybrid_clust"/>
    <property type="match status" value="1"/>
</dbReference>
<protein>
    <recommendedName>
        <fullName evidence="7">Hydroxylamine reductase</fullName>
        <ecNumber evidence="7">1.7.99.1</ecNumber>
    </recommendedName>
    <alternativeName>
        <fullName evidence="7">Hybrid-cluster protein</fullName>
        <shortName evidence="7">HCP</shortName>
    </alternativeName>
    <alternativeName>
        <fullName evidence="7">Prismane protein</fullName>
    </alternativeName>
</protein>
<dbReference type="AlphaFoldDB" id="U2K530"/>
<feature type="binding site" evidence="7">
    <location>
        <position position="19"/>
    </location>
    <ligand>
        <name>[4Fe-4S] cluster</name>
        <dbReference type="ChEBI" id="CHEBI:49883"/>
    </ligand>
</feature>
<dbReference type="CDD" id="cd01914">
    <property type="entry name" value="HCP"/>
    <property type="match status" value="1"/>
</dbReference>
<dbReference type="GO" id="GO:0004601">
    <property type="term" value="F:peroxidase activity"/>
    <property type="evidence" value="ECO:0007669"/>
    <property type="project" value="TreeGrafter"/>
</dbReference>
<dbReference type="SUPFAM" id="SSF56821">
    <property type="entry name" value="Prismane protein-like"/>
    <property type="match status" value="1"/>
</dbReference>
<dbReference type="GO" id="GO:0042542">
    <property type="term" value="P:response to hydrogen peroxide"/>
    <property type="evidence" value="ECO:0007669"/>
    <property type="project" value="TreeGrafter"/>
</dbReference>
<dbReference type="OrthoDB" id="9761526at2"/>
<dbReference type="PIRSF" id="PIRSF000076">
    <property type="entry name" value="HCP"/>
    <property type="match status" value="1"/>
</dbReference>
<feature type="modified residue" description="Cysteine persulfide" evidence="7">
    <location>
        <position position="388"/>
    </location>
</feature>
<evidence type="ECO:0000256" key="7">
    <source>
        <dbReference type="HAMAP-Rule" id="MF_00069"/>
    </source>
</evidence>
<comment type="caution">
    <text evidence="8">The sequence shown here is derived from an EMBL/GenBank/DDBJ whole genome shotgun (WGS) entry which is preliminary data.</text>
</comment>
<dbReference type="EMBL" id="AWVF01000446">
    <property type="protein sequence ID" value="ERJ87377.1"/>
    <property type="molecule type" value="Genomic_DNA"/>
</dbReference>
<evidence type="ECO:0000256" key="6">
    <source>
        <dbReference type="ARBA" id="ARBA00023014"/>
    </source>
</evidence>
<dbReference type="Gene3D" id="3.40.50.2030">
    <property type="match status" value="2"/>
</dbReference>
<comment type="catalytic activity">
    <reaction evidence="7">
        <text>A + NH4(+) + H2O = hydroxylamine + AH2 + H(+)</text>
        <dbReference type="Rhea" id="RHEA:22052"/>
        <dbReference type="ChEBI" id="CHEBI:13193"/>
        <dbReference type="ChEBI" id="CHEBI:15377"/>
        <dbReference type="ChEBI" id="CHEBI:15378"/>
        <dbReference type="ChEBI" id="CHEBI:15429"/>
        <dbReference type="ChEBI" id="CHEBI:17499"/>
        <dbReference type="ChEBI" id="CHEBI:28938"/>
        <dbReference type="EC" id="1.7.99.1"/>
    </reaction>
</comment>
<dbReference type="HAMAP" id="MF_00069">
    <property type="entry name" value="Hydroxylam_reduct"/>
    <property type="match status" value="1"/>
</dbReference>
<dbReference type="FunFam" id="3.40.50.2030:FF:000001">
    <property type="entry name" value="Hydroxylamine reductase"/>
    <property type="match status" value="1"/>
</dbReference>
<evidence type="ECO:0000256" key="3">
    <source>
        <dbReference type="ARBA" id="ARBA00022723"/>
    </source>
</evidence>
<dbReference type="InterPro" id="IPR010048">
    <property type="entry name" value="Hydroxylam_reduct"/>
</dbReference>
<feature type="binding site" evidence="7">
    <location>
        <position position="226"/>
    </location>
    <ligand>
        <name>hybrid [4Fe-2O-2S] cluster</name>
        <dbReference type="ChEBI" id="CHEBI:60519"/>
    </ligand>
</feature>
<keyword evidence="3 7" id="KW-0479">Metal-binding</keyword>
<keyword evidence="1 7" id="KW-0004">4Fe-4S</keyword>